<dbReference type="EMBL" id="ATBE01000380">
    <property type="protein sequence ID" value="EQC92173.1"/>
    <property type="molecule type" value="Genomic_DNA"/>
</dbReference>
<gene>
    <name evidence="1" type="ORF">LLT3_16100</name>
</gene>
<accession>T0WIF9</accession>
<dbReference type="AlphaFoldDB" id="T0WIF9"/>
<evidence type="ECO:0000313" key="1">
    <source>
        <dbReference type="EMBL" id="EQC92173.1"/>
    </source>
</evidence>
<dbReference type="PATRIC" id="fig|1234873.3.peg.2983"/>
<reference evidence="1 2" key="1">
    <citation type="journal article" date="2013" name="ISME J.">
        <title>Multifactorial diversity sustains microbial community stability.</title>
        <authorList>
            <person name="Erkus O."/>
            <person name="de Jager V.C."/>
            <person name="Spus M."/>
            <person name="van Alen-Boerrigter I.J."/>
            <person name="van Rijswijck I.M."/>
            <person name="Hazelwood L."/>
            <person name="Janssen P.W."/>
            <person name="van Hijum S.A."/>
            <person name="Kleerebezem M."/>
            <person name="Smid E.J."/>
        </authorList>
    </citation>
    <scope>NUCLEOTIDE SEQUENCE [LARGE SCALE GENOMIC DNA]</scope>
    <source>
        <strain evidence="1 2">TIFN3</strain>
    </source>
</reference>
<comment type="caution">
    <text evidence="1">The sequence shown here is derived from an EMBL/GenBank/DDBJ whole genome shotgun (WGS) entry which is preliminary data.</text>
</comment>
<evidence type="ECO:0000313" key="2">
    <source>
        <dbReference type="Proteomes" id="UP000015664"/>
    </source>
</evidence>
<organism evidence="1 2">
    <name type="scientific">Lactococcus cremoris subsp. cremoris TIFN3</name>
    <dbReference type="NCBI Taxonomy" id="1234873"/>
    <lineage>
        <taxon>Bacteria</taxon>
        <taxon>Bacillati</taxon>
        <taxon>Bacillota</taxon>
        <taxon>Bacilli</taxon>
        <taxon>Lactobacillales</taxon>
        <taxon>Streptococcaceae</taxon>
        <taxon>Lactococcus</taxon>
        <taxon>Lactococcus cremoris subsp. cremoris</taxon>
    </lineage>
</organism>
<protein>
    <submittedName>
        <fullName evidence="1">Uncharacterized protein</fullName>
    </submittedName>
</protein>
<proteinExistence type="predicted"/>
<dbReference type="Proteomes" id="UP000015664">
    <property type="component" value="Unassembled WGS sequence"/>
</dbReference>
<sequence>MIARHPLSDRPFNYRREDYVEILKSDVFKHLEEDELEAYVDENLQAYDLL</sequence>
<name>T0WIF9_LACLC</name>